<evidence type="ECO:0000256" key="2">
    <source>
        <dbReference type="ARBA" id="ARBA00016549"/>
    </source>
</evidence>
<keyword evidence="6" id="KW-0808">Transferase</keyword>
<feature type="binding site" evidence="5">
    <location>
        <position position="137"/>
    </location>
    <ligand>
        <name>substrate</name>
    </ligand>
</feature>
<sequence length="239" mass="25266">MTDSTPGLLPVTVLEALGRYDTPTICNAMEIVAPQRRLIGFTTRPLVCPFPDLPPIVGYARTATIRATAASSLPAAEQRAGRQAYYDYVGTGEGPRISVIQDIDGANIGFGAFWGEVNSAIHKALGCLGVITDGSIRDIPQWAPGFQALAGSIGPSHGHVHVTGFGDEIRVAGMAVRSGDLIHADRHGAVVVPHEVAALLPEAAELCARRETPMLDVARSATFSLEKLKQALARSAEIH</sequence>
<gene>
    <name evidence="6" type="ORF">OO17_06795</name>
</gene>
<protein>
    <recommendedName>
        <fullName evidence="2">Putative 4-hydroxy-4-methyl-2-oxoglutarate aldolase</fullName>
    </recommendedName>
    <alternativeName>
        <fullName evidence="3">Regulator of ribonuclease activity homolog</fullName>
    </alternativeName>
    <alternativeName>
        <fullName evidence="4">RraA-like protein</fullName>
    </alternativeName>
</protein>
<proteinExistence type="predicted"/>
<evidence type="ECO:0000256" key="5">
    <source>
        <dbReference type="PIRSR" id="PIRSR605493-1"/>
    </source>
</evidence>
<comment type="cofactor">
    <cofactor evidence="1">
        <name>a divalent metal cation</name>
        <dbReference type="ChEBI" id="CHEBI:60240"/>
    </cofactor>
</comment>
<comment type="caution">
    <text evidence="6">The sequence shown here is derived from an EMBL/GenBank/DDBJ whole genome shotgun (WGS) entry which is preliminary data.</text>
</comment>
<dbReference type="Gene3D" id="3.50.30.40">
    <property type="entry name" value="Ribonuclease E inhibitor RraA/RraA-like"/>
    <property type="match status" value="1"/>
</dbReference>
<dbReference type="GO" id="GO:0046872">
    <property type="term" value="F:metal ion binding"/>
    <property type="evidence" value="ECO:0007669"/>
    <property type="project" value="UniProtKB-KW"/>
</dbReference>
<accession>A0A0D7F021</accession>
<dbReference type="EMBL" id="JXXE01000128">
    <property type="protein sequence ID" value="KIZ46438.1"/>
    <property type="molecule type" value="Genomic_DNA"/>
</dbReference>
<dbReference type="RefSeq" id="WP_044407604.1">
    <property type="nucleotide sequence ID" value="NZ_JXXE01000128.1"/>
</dbReference>
<dbReference type="SUPFAM" id="SSF89562">
    <property type="entry name" value="RraA-like"/>
    <property type="match status" value="1"/>
</dbReference>
<organism evidence="6 7">
    <name type="scientific">Rhodopseudomonas palustris</name>
    <dbReference type="NCBI Taxonomy" id="1076"/>
    <lineage>
        <taxon>Bacteria</taxon>
        <taxon>Pseudomonadati</taxon>
        <taxon>Pseudomonadota</taxon>
        <taxon>Alphaproteobacteria</taxon>
        <taxon>Hyphomicrobiales</taxon>
        <taxon>Nitrobacteraceae</taxon>
        <taxon>Rhodopseudomonas</taxon>
    </lineage>
</organism>
<dbReference type="PATRIC" id="fig|1076.23.peg.533"/>
<dbReference type="GO" id="GO:0016740">
    <property type="term" value="F:transferase activity"/>
    <property type="evidence" value="ECO:0007669"/>
    <property type="project" value="UniProtKB-KW"/>
</dbReference>
<evidence type="ECO:0000313" key="6">
    <source>
        <dbReference type="EMBL" id="KIZ46438.1"/>
    </source>
</evidence>
<dbReference type="InterPro" id="IPR036704">
    <property type="entry name" value="RraA/RraA-like_sf"/>
</dbReference>
<evidence type="ECO:0000313" key="7">
    <source>
        <dbReference type="Proteomes" id="UP000032515"/>
    </source>
</evidence>
<dbReference type="PANTHER" id="PTHR33254">
    <property type="entry name" value="4-HYDROXY-4-METHYL-2-OXOGLUTARATE ALDOLASE 3-RELATED"/>
    <property type="match status" value="1"/>
</dbReference>
<dbReference type="AlphaFoldDB" id="A0A0D7F021"/>
<reference evidence="6 7" key="1">
    <citation type="submission" date="2014-11" db="EMBL/GenBank/DDBJ databases">
        <title>Genomics and ecophysiology of heterotrophic nitrogen fixing bacteria isolated from estuarine surface water.</title>
        <authorList>
            <person name="Bentzon-Tilia M."/>
            <person name="Severin I."/>
            <person name="Hansen L.H."/>
            <person name="Riemann L."/>
        </authorList>
    </citation>
    <scope>NUCLEOTIDE SEQUENCE [LARGE SCALE GENOMIC DNA]</scope>
    <source>
        <strain evidence="6 7">BAL398</strain>
    </source>
</reference>
<feature type="binding site" evidence="5">
    <location>
        <position position="138"/>
    </location>
    <ligand>
        <name>Mg(2+)</name>
        <dbReference type="ChEBI" id="CHEBI:18420"/>
    </ligand>
</feature>
<name>A0A0D7F021_RHOPL</name>
<evidence type="ECO:0000256" key="4">
    <source>
        <dbReference type="ARBA" id="ARBA00030169"/>
    </source>
</evidence>
<keyword evidence="5" id="KW-0460">Magnesium</keyword>
<dbReference type="OrthoDB" id="8912551at2"/>
<dbReference type="PANTHER" id="PTHR33254:SF4">
    <property type="entry name" value="4-HYDROXY-4-METHYL-2-OXOGLUTARATE ALDOLASE 3-RELATED"/>
    <property type="match status" value="1"/>
</dbReference>
<evidence type="ECO:0000256" key="1">
    <source>
        <dbReference type="ARBA" id="ARBA00001968"/>
    </source>
</evidence>
<dbReference type="Pfam" id="PF03737">
    <property type="entry name" value="RraA-like"/>
    <property type="match status" value="1"/>
</dbReference>
<comment type="cofactor">
    <cofactor evidence="5">
        <name>Mg(2+)</name>
        <dbReference type="ChEBI" id="CHEBI:18420"/>
    </cofactor>
</comment>
<evidence type="ECO:0000256" key="3">
    <source>
        <dbReference type="ARBA" id="ARBA00029596"/>
    </source>
</evidence>
<keyword evidence="5" id="KW-0479">Metal-binding</keyword>
<dbReference type="Proteomes" id="UP000032515">
    <property type="component" value="Unassembled WGS sequence"/>
</dbReference>
<dbReference type="InterPro" id="IPR005493">
    <property type="entry name" value="RraA/RraA-like"/>
</dbReference>
<dbReference type="CDD" id="cd16841">
    <property type="entry name" value="RraA_family"/>
    <property type="match status" value="1"/>
</dbReference>